<reference evidence="5" key="1">
    <citation type="journal article" date="2014" name="Int. J. Syst. Evol. Microbiol.">
        <title>Complete genome sequence of Corynebacterium casei LMG S-19264T (=DSM 44701T), isolated from a smear-ripened cheese.</title>
        <authorList>
            <consortium name="US DOE Joint Genome Institute (JGI-PGF)"/>
            <person name="Walter F."/>
            <person name="Albersmeier A."/>
            <person name="Kalinowski J."/>
            <person name="Ruckert C."/>
        </authorList>
    </citation>
    <scope>NUCLEOTIDE SEQUENCE</scope>
    <source>
        <strain evidence="5">CGMCC 1.15880</strain>
    </source>
</reference>
<evidence type="ECO:0000313" key="5">
    <source>
        <dbReference type="EMBL" id="GGA07335.1"/>
    </source>
</evidence>
<dbReference type="InterPro" id="IPR029016">
    <property type="entry name" value="GAF-like_dom_sf"/>
</dbReference>
<evidence type="ECO:0000259" key="4">
    <source>
        <dbReference type="PROSITE" id="PS50109"/>
    </source>
</evidence>
<dbReference type="SUPFAM" id="SSF55874">
    <property type="entry name" value="ATPase domain of HSP90 chaperone/DNA topoisomerase II/histidine kinase"/>
    <property type="match status" value="1"/>
</dbReference>
<dbReference type="PANTHER" id="PTHR43547">
    <property type="entry name" value="TWO-COMPONENT HISTIDINE KINASE"/>
    <property type="match status" value="1"/>
</dbReference>
<keyword evidence="3" id="KW-0597">Phosphoprotein</keyword>
<protein>
    <recommendedName>
        <fullName evidence="2">histidine kinase</fullName>
        <ecNumber evidence="2">2.7.13.3</ecNumber>
    </recommendedName>
</protein>
<sequence>MTIQTSNHDFQDDIDEIGRSAIVPNLLETITLVTGMGFAAVARVTDTRWVTCKTVDKIAFGLTPGDELDVETTLCHEVRMADAEIVIEDVQNDALYCHHHTPEIYNIQSYISVPIHKKDGSFFGTLCAIDPAPHKIKDEQVLGMFRLFARMIGDSLETAARLQDSENEVAQERQISELQQQFIAILAHDLRNPVGALEAGLRTLGRKQMDAQSEHVVALMKTSLKRMGNLIENLMDRARQRQDGGIIIERDADGPLKPVIQQIVAEIESVSPAHQIECEIDLPENVDCDRERIAQMLSNLLGNAITHGSQGKIIQVSAKTENNEFTLSVKNEGDPIPKDQIATLFLPFHQGGSSSKRTGLGLGLSIASGIAEAHGGTLEVHSDNDGTTFTFRMPQP</sequence>
<dbReference type="Gene3D" id="3.30.450.40">
    <property type="match status" value="1"/>
</dbReference>
<dbReference type="PROSITE" id="PS50109">
    <property type="entry name" value="HIS_KIN"/>
    <property type="match status" value="1"/>
</dbReference>
<dbReference type="InterPro" id="IPR003018">
    <property type="entry name" value="GAF"/>
</dbReference>
<name>A0A916QRZ6_9RHOB</name>
<organism evidence="5 6">
    <name type="scientific">Neptunicoccus cionae</name>
    <dbReference type="NCBI Taxonomy" id="2035344"/>
    <lineage>
        <taxon>Bacteria</taxon>
        <taxon>Pseudomonadati</taxon>
        <taxon>Pseudomonadota</taxon>
        <taxon>Alphaproteobacteria</taxon>
        <taxon>Rhodobacterales</taxon>
        <taxon>Paracoccaceae</taxon>
        <taxon>Neptunicoccus</taxon>
    </lineage>
</organism>
<dbReference type="InterPro" id="IPR036097">
    <property type="entry name" value="HisK_dim/P_sf"/>
</dbReference>
<evidence type="ECO:0000256" key="1">
    <source>
        <dbReference type="ARBA" id="ARBA00000085"/>
    </source>
</evidence>
<dbReference type="InterPro" id="IPR036890">
    <property type="entry name" value="HATPase_C_sf"/>
</dbReference>
<keyword evidence="5" id="KW-0418">Kinase</keyword>
<dbReference type="InterPro" id="IPR005467">
    <property type="entry name" value="His_kinase_dom"/>
</dbReference>
<keyword evidence="6" id="KW-1185">Reference proteome</keyword>
<feature type="domain" description="Histidine kinase" evidence="4">
    <location>
        <begin position="185"/>
        <end position="396"/>
    </location>
</feature>
<gene>
    <name evidence="5" type="ORF">GCM10011498_04010</name>
</gene>
<evidence type="ECO:0000313" key="6">
    <source>
        <dbReference type="Proteomes" id="UP000628017"/>
    </source>
</evidence>
<dbReference type="Pfam" id="PF02518">
    <property type="entry name" value="HATPase_c"/>
    <property type="match status" value="1"/>
</dbReference>
<dbReference type="SMART" id="SM00387">
    <property type="entry name" value="HATPase_c"/>
    <property type="match status" value="1"/>
</dbReference>
<dbReference type="AlphaFoldDB" id="A0A916QRZ6"/>
<dbReference type="SUPFAM" id="SSF55781">
    <property type="entry name" value="GAF domain-like"/>
    <property type="match status" value="1"/>
</dbReference>
<reference evidence="5" key="2">
    <citation type="submission" date="2020-09" db="EMBL/GenBank/DDBJ databases">
        <authorList>
            <person name="Sun Q."/>
            <person name="Zhou Y."/>
        </authorList>
    </citation>
    <scope>NUCLEOTIDE SEQUENCE</scope>
    <source>
        <strain evidence="5">CGMCC 1.15880</strain>
    </source>
</reference>
<dbReference type="PANTHER" id="PTHR43547:SF2">
    <property type="entry name" value="HYBRID SIGNAL TRANSDUCTION HISTIDINE KINASE C"/>
    <property type="match status" value="1"/>
</dbReference>
<dbReference type="Proteomes" id="UP000628017">
    <property type="component" value="Unassembled WGS sequence"/>
</dbReference>
<dbReference type="CDD" id="cd00082">
    <property type="entry name" value="HisKA"/>
    <property type="match status" value="1"/>
</dbReference>
<dbReference type="EMBL" id="BMKA01000001">
    <property type="protein sequence ID" value="GGA07335.1"/>
    <property type="molecule type" value="Genomic_DNA"/>
</dbReference>
<dbReference type="InterPro" id="IPR004358">
    <property type="entry name" value="Sig_transdc_His_kin-like_C"/>
</dbReference>
<dbReference type="Gene3D" id="3.30.565.10">
    <property type="entry name" value="Histidine kinase-like ATPase, C-terminal domain"/>
    <property type="match status" value="1"/>
</dbReference>
<keyword evidence="5" id="KW-0808">Transferase</keyword>
<dbReference type="Gene3D" id="1.10.287.130">
    <property type="match status" value="1"/>
</dbReference>
<dbReference type="EC" id="2.7.13.3" evidence="2"/>
<evidence type="ECO:0000256" key="2">
    <source>
        <dbReference type="ARBA" id="ARBA00012438"/>
    </source>
</evidence>
<dbReference type="InterPro" id="IPR003661">
    <property type="entry name" value="HisK_dim/P_dom"/>
</dbReference>
<dbReference type="CDD" id="cd00075">
    <property type="entry name" value="HATPase"/>
    <property type="match status" value="1"/>
</dbReference>
<comment type="catalytic activity">
    <reaction evidence="1">
        <text>ATP + protein L-histidine = ADP + protein N-phospho-L-histidine.</text>
        <dbReference type="EC" id="2.7.13.3"/>
    </reaction>
</comment>
<accession>A0A916QRZ6</accession>
<proteinExistence type="predicted"/>
<dbReference type="GO" id="GO:0000155">
    <property type="term" value="F:phosphorelay sensor kinase activity"/>
    <property type="evidence" value="ECO:0007669"/>
    <property type="project" value="InterPro"/>
</dbReference>
<comment type="caution">
    <text evidence="5">The sequence shown here is derived from an EMBL/GenBank/DDBJ whole genome shotgun (WGS) entry which is preliminary data.</text>
</comment>
<dbReference type="SMART" id="SM00065">
    <property type="entry name" value="GAF"/>
    <property type="match status" value="1"/>
</dbReference>
<dbReference type="SMART" id="SM00388">
    <property type="entry name" value="HisKA"/>
    <property type="match status" value="1"/>
</dbReference>
<dbReference type="RefSeq" id="WP_229678397.1">
    <property type="nucleotide sequence ID" value="NZ_BMKA01000001.1"/>
</dbReference>
<dbReference type="PRINTS" id="PR00344">
    <property type="entry name" value="BCTRLSENSOR"/>
</dbReference>
<evidence type="ECO:0000256" key="3">
    <source>
        <dbReference type="ARBA" id="ARBA00022553"/>
    </source>
</evidence>
<dbReference type="SUPFAM" id="SSF47384">
    <property type="entry name" value="Homodimeric domain of signal transducing histidine kinase"/>
    <property type="match status" value="1"/>
</dbReference>
<dbReference type="Pfam" id="PF00512">
    <property type="entry name" value="HisKA"/>
    <property type="match status" value="1"/>
</dbReference>
<dbReference type="InterPro" id="IPR003594">
    <property type="entry name" value="HATPase_dom"/>
</dbReference>
<dbReference type="Pfam" id="PF01590">
    <property type="entry name" value="GAF"/>
    <property type="match status" value="1"/>
</dbReference>